<keyword evidence="5 11" id="KW-0472">Membrane</keyword>
<dbReference type="Proteomes" id="UP001590951">
    <property type="component" value="Unassembled WGS sequence"/>
</dbReference>
<keyword evidence="15" id="KW-1185">Reference proteome</keyword>
<feature type="compositionally biased region" description="Polar residues" evidence="12">
    <location>
        <begin position="23"/>
        <end position="37"/>
    </location>
</feature>
<feature type="compositionally biased region" description="Low complexity" evidence="12">
    <location>
        <begin position="156"/>
        <end position="165"/>
    </location>
</feature>
<keyword evidence="6" id="KW-0564">Palmitate</keyword>
<evidence type="ECO:0000259" key="13">
    <source>
        <dbReference type="Pfam" id="PF01529"/>
    </source>
</evidence>
<keyword evidence="7" id="KW-0449">Lipoprotein</keyword>
<evidence type="ECO:0000256" key="12">
    <source>
        <dbReference type="SAM" id="MobiDB-lite"/>
    </source>
</evidence>
<dbReference type="InterPro" id="IPR001594">
    <property type="entry name" value="Palmitoyltrfase_DHHC"/>
</dbReference>
<comment type="domain">
    <text evidence="11">The DHHC domain is required for palmitoyltransferase activity.</text>
</comment>
<feature type="region of interest" description="Disordered" evidence="12">
    <location>
        <begin position="590"/>
        <end position="623"/>
    </location>
</feature>
<evidence type="ECO:0000256" key="8">
    <source>
        <dbReference type="ARBA" id="ARBA00023315"/>
    </source>
</evidence>
<feature type="region of interest" description="Disordered" evidence="12">
    <location>
        <begin position="194"/>
        <end position="288"/>
    </location>
</feature>
<evidence type="ECO:0000256" key="6">
    <source>
        <dbReference type="ARBA" id="ARBA00023139"/>
    </source>
</evidence>
<evidence type="ECO:0000256" key="2">
    <source>
        <dbReference type="ARBA" id="ARBA00022679"/>
    </source>
</evidence>
<reference evidence="14 15" key="1">
    <citation type="submission" date="2024-09" db="EMBL/GenBank/DDBJ databases">
        <title>Rethinking Asexuality: The Enigmatic Case of Functional Sexual Genes in Lepraria (Stereocaulaceae).</title>
        <authorList>
            <person name="Doellman M."/>
            <person name="Sun Y."/>
            <person name="Barcenas-Pena A."/>
            <person name="Lumbsch H.T."/>
            <person name="Grewe F."/>
        </authorList>
    </citation>
    <scope>NUCLEOTIDE SEQUENCE [LARGE SCALE GENOMIC DNA]</scope>
    <source>
        <strain evidence="14 15">Grewe 0041</strain>
    </source>
</reference>
<comment type="catalytic activity">
    <reaction evidence="10 11">
        <text>L-cysteinyl-[protein] + hexadecanoyl-CoA = S-hexadecanoyl-L-cysteinyl-[protein] + CoA</text>
        <dbReference type="Rhea" id="RHEA:36683"/>
        <dbReference type="Rhea" id="RHEA-COMP:10131"/>
        <dbReference type="Rhea" id="RHEA-COMP:11032"/>
        <dbReference type="ChEBI" id="CHEBI:29950"/>
        <dbReference type="ChEBI" id="CHEBI:57287"/>
        <dbReference type="ChEBI" id="CHEBI:57379"/>
        <dbReference type="ChEBI" id="CHEBI:74151"/>
        <dbReference type="EC" id="2.3.1.225"/>
    </reaction>
</comment>
<feature type="domain" description="Palmitoyltransferase DHHC" evidence="13">
    <location>
        <begin position="420"/>
        <end position="546"/>
    </location>
</feature>
<evidence type="ECO:0000256" key="5">
    <source>
        <dbReference type="ARBA" id="ARBA00023136"/>
    </source>
</evidence>
<comment type="subcellular location">
    <subcellularLocation>
        <location evidence="1">Endomembrane system</location>
        <topology evidence="1">Multi-pass membrane protein</topology>
    </subcellularLocation>
</comment>
<feature type="compositionally biased region" description="Basic and acidic residues" evidence="12">
    <location>
        <begin position="263"/>
        <end position="273"/>
    </location>
</feature>
<comment type="similarity">
    <text evidence="9">Belongs to the DHHC palmitoyltransferase family. ERF2/ZDHHC9 subfamily.</text>
</comment>
<keyword evidence="2 11" id="KW-0808">Transferase</keyword>
<evidence type="ECO:0000256" key="7">
    <source>
        <dbReference type="ARBA" id="ARBA00023288"/>
    </source>
</evidence>
<name>A0ABR4B961_9LECA</name>
<proteinExistence type="inferred from homology"/>
<dbReference type="PANTHER" id="PTHR22883:SF43">
    <property type="entry name" value="PALMITOYLTRANSFERASE APP"/>
    <property type="match status" value="1"/>
</dbReference>
<keyword evidence="3 11" id="KW-0812">Transmembrane</keyword>
<keyword evidence="4 11" id="KW-1133">Transmembrane helix</keyword>
<evidence type="ECO:0000256" key="4">
    <source>
        <dbReference type="ARBA" id="ARBA00022989"/>
    </source>
</evidence>
<feature type="compositionally biased region" description="Polar residues" evidence="12">
    <location>
        <begin position="216"/>
        <end position="226"/>
    </location>
</feature>
<feature type="compositionally biased region" description="Low complexity" evidence="12">
    <location>
        <begin position="109"/>
        <end position="132"/>
    </location>
</feature>
<dbReference type="Pfam" id="PF01529">
    <property type="entry name" value="DHHC"/>
    <property type="match status" value="1"/>
</dbReference>
<keyword evidence="8 11" id="KW-0012">Acyltransferase</keyword>
<organism evidence="14 15">
    <name type="scientific">Lepraria finkii</name>
    <dbReference type="NCBI Taxonomy" id="1340010"/>
    <lineage>
        <taxon>Eukaryota</taxon>
        <taxon>Fungi</taxon>
        <taxon>Dikarya</taxon>
        <taxon>Ascomycota</taxon>
        <taxon>Pezizomycotina</taxon>
        <taxon>Lecanoromycetes</taxon>
        <taxon>OSLEUM clade</taxon>
        <taxon>Lecanoromycetidae</taxon>
        <taxon>Lecanorales</taxon>
        <taxon>Lecanorineae</taxon>
        <taxon>Stereocaulaceae</taxon>
        <taxon>Lepraria</taxon>
    </lineage>
</organism>
<feature type="region of interest" description="Disordered" evidence="12">
    <location>
        <begin position="1"/>
        <end position="180"/>
    </location>
</feature>
<feature type="compositionally biased region" description="Low complexity" evidence="12">
    <location>
        <begin position="1"/>
        <end position="19"/>
    </location>
</feature>
<feature type="transmembrane region" description="Helical" evidence="11">
    <location>
        <begin position="350"/>
        <end position="371"/>
    </location>
</feature>
<evidence type="ECO:0000256" key="10">
    <source>
        <dbReference type="ARBA" id="ARBA00048048"/>
    </source>
</evidence>
<protein>
    <recommendedName>
        <fullName evidence="11">Palmitoyltransferase</fullName>
        <ecNumber evidence="11">2.3.1.225</ecNumber>
    </recommendedName>
</protein>
<evidence type="ECO:0000256" key="3">
    <source>
        <dbReference type="ARBA" id="ARBA00022692"/>
    </source>
</evidence>
<dbReference type="PROSITE" id="PS50216">
    <property type="entry name" value="DHHC"/>
    <property type="match status" value="1"/>
</dbReference>
<evidence type="ECO:0000256" key="11">
    <source>
        <dbReference type="RuleBase" id="RU079119"/>
    </source>
</evidence>
<feature type="transmembrane region" description="Helical" evidence="11">
    <location>
        <begin position="465"/>
        <end position="489"/>
    </location>
</feature>
<feature type="transmembrane region" description="Helical" evidence="11">
    <location>
        <begin position="509"/>
        <end position="532"/>
    </location>
</feature>
<sequence length="623" mass="68885">MERHFSPASARSPVSSSFPTPLPTSRSQAPSIISSRMTDIASEDGDEFQAEGVTGRRPTTAASTDPARPESAMSSQTRPSAQAPPSRRMGSPSTFTSWRLGGAFGGPGSSVVNSSRPASSSTSRTSRTHVPSLASHAFFHPMSSQRLQVQRGMRPARAAQAASSSDGYSDVGSNTNKHGTISDAMAQQGYYIQQDREKPPPSRGTEFTDQDDGNTFDASPTENATVRSVEGSERPLQKSVPTPRPKHLDFNQRENSPFRANFHRKETQGHERLSSSNNSPTFAKKPPEATPKAGINYQYFPGNTVFCWGGRLQNTRDRPVNIASGIIVILPAILFLIFSGPYFSHHVSPAVPVFFAYLFFICISSFIHASVTDPGILPRNLHPLPPPEDSDDPLALGPPTTAWTMVKSAGATNAAMDVPTKYCKTCKIWRPPRCHHCRICDNCIETQDHHCVWINNCVGRRNYRYFLAFVSSGTLLGIFLVFGSLGHILKYQSEHDISFGGSISICRVPFAMFIYGLLATPYPACLWGYHLWLMAHGETTREYLNSHKFLPKDRHRPFTQANTLKNWIVVLLRPRPPTYLRFKKQYEEGDQRFGPRRGKRQAPVVAEQQGGGMEMQNIHSGEA</sequence>
<feature type="transmembrane region" description="Helical" evidence="11">
    <location>
        <begin position="320"/>
        <end position="338"/>
    </location>
</feature>
<evidence type="ECO:0000256" key="9">
    <source>
        <dbReference type="ARBA" id="ARBA00023463"/>
    </source>
</evidence>
<comment type="caution">
    <text evidence="14">The sequence shown here is derived from an EMBL/GenBank/DDBJ whole genome shotgun (WGS) entry which is preliminary data.</text>
</comment>
<evidence type="ECO:0000313" key="14">
    <source>
        <dbReference type="EMBL" id="KAL2054135.1"/>
    </source>
</evidence>
<evidence type="ECO:0000256" key="1">
    <source>
        <dbReference type="ARBA" id="ARBA00004127"/>
    </source>
</evidence>
<dbReference type="EC" id="2.3.1.225" evidence="11"/>
<evidence type="ECO:0000313" key="15">
    <source>
        <dbReference type="Proteomes" id="UP001590951"/>
    </source>
</evidence>
<gene>
    <name evidence="14" type="ORF">ABVK25_005674</name>
</gene>
<dbReference type="InterPro" id="IPR039859">
    <property type="entry name" value="PFA4/ZDH16/20/ERF2-like"/>
</dbReference>
<accession>A0ABR4B961</accession>
<dbReference type="PANTHER" id="PTHR22883">
    <property type="entry name" value="ZINC FINGER DHHC DOMAIN CONTAINING PROTEIN"/>
    <property type="match status" value="1"/>
</dbReference>
<dbReference type="EMBL" id="JBHFEH010000017">
    <property type="protein sequence ID" value="KAL2054135.1"/>
    <property type="molecule type" value="Genomic_DNA"/>
</dbReference>